<evidence type="ECO:0000256" key="8">
    <source>
        <dbReference type="ARBA" id="ARBA00023136"/>
    </source>
</evidence>
<dbReference type="Proteomes" id="UP000825799">
    <property type="component" value="Chromosome"/>
</dbReference>
<comment type="similarity">
    <text evidence="10 12">Belongs to the fluoride channel Fluc/FEX (TC 1.A.43) family.</text>
</comment>
<keyword evidence="9 12" id="KW-0407">Ion channel</keyword>
<evidence type="ECO:0000256" key="2">
    <source>
        <dbReference type="ARBA" id="ARBA00022475"/>
    </source>
</evidence>
<evidence type="ECO:0000256" key="9">
    <source>
        <dbReference type="ARBA" id="ARBA00023303"/>
    </source>
</evidence>
<dbReference type="PANTHER" id="PTHR28259">
    <property type="entry name" value="FLUORIDE EXPORT PROTEIN 1-RELATED"/>
    <property type="match status" value="1"/>
</dbReference>
<keyword evidence="14" id="KW-1185">Reference proteome</keyword>
<proteinExistence type="inferred from homology"/>
<evidence type="ECO:0000256" key="7">
    <source>
        <dbReference type="ARBA" id="ARBA00023065"/>
    </source>
</evidence>
<sequence>MQAFLLVGAGGAIGAMSRYGLSVLVSRVWSANFPLATLLANIVGSCLMGLLIGVLARTTPAMQNEIRLFAAVGFLGGFTTFSSFSLDTIFLIERGALAQAMLYIGLSVVVCLLGLYLGLLISRGGAA</sequence>
<feature type="transmembrane region" description="Helical" evidence="12">
    <location>
        <begin position="38"/>
        <end position="56"/>
    </location>
</feature>
<protein>
    <recommendedName>
        <fullName evidence="12">Fluoride-specific ion channel FluC</fullName>
    </recommendedName>
</protein>
<keyword evidence="5 12" id="KW-1133">Transmembrane helix</keyword>
<dbReference type="Pfam" id="PF02537">
    <property type="entry name" value="CRCB"/>
    <property type="match status" value="1"/>
</dbReference>
<dbReference type="NCBIfam" id="TIGR00494">
    <property type="entry name" value="crcB"/>
    <property type="match status" value="1"/>
</dbReference>
<feature type="binding site" evidence="12">
    <location>
        <position position="76"/>
    </location>
    <ligand>
        <name>Na(+)</name>
        <dbReference type="ChEBI" id="CHEBI:29101"/>
        <note>structural</note>
    </ligand>
</feature>
<comment type="catalytic activity">
    <reaction evidence="11">
        <text>fluoride(in) = fluoride(out)</text>
        <dbReference type="Rhea" id="RHEA:76159"/>
        <dbReference type="ChEBI" id="CHEBI:17051"/>
    </reaction>
    <physiologicalReaction direction="left-to-right" evidence="11">
        <dbReference type="Rhea" id="RHEA:76160"/>
    </physiologicalReaction>
</comment>
<organism evidence="13 14">
    <name type="scientific">Devosia salina</name>
    <dbReference type="NCBI Taxonomy" id="2860336"/>
    <lineage>
        <taxon>Bacteria</taxon>
        <taxon>Pseudomonadati</taxon>
        <taxon>Pseudomonadota</taxon>
        <taxon>Alphaproteobacteria</taxon>
        <taxon>Hyphomicrobiales</taxon>
        <taxon>Devosiaceae</taxon>
        <taxon>Devosia</taxon>
    </lineage>
</organism>
<evidence type="ECO:0000256" key="6">
    <source>
        <dbReference type="ARBA" id="ARBA00023053"/>
    </source>
</evidence>
<feature type="transmembrane region" description="Helical" evidence="12">
    <location>
        <begin position="68"/>
        <end position="92"/>
    </location>
</feature>
<keyword evidence="12" id="KW-0813">Transport</keyword>
<feature type="transmembrane region" description="Helical" evidence="12">
    <location>
        <begin position="98"/>
        <end position="121"/>
    </location>
</feature>
<reference evidence="13 14" key="1">
    <citation type="submission" date="2021-08" db="EMBL/GenBank/DDBJ databases">
        <title>Devosia salina sp. nov., isolated from the South China Sea sediment.</title>
        <authorList>
            <person name="Zhou Z."/>
        </authorList>
    </citation>
    <scope>NUCLEOTIDE SEQUENCE [LARGE SCALE GENOMIC DNA]</scope>
    <source>
        <strain evidence="13 14">SCS-3</strain>
    </source>
</reference>
<name>A0ABX8WJ51_9HYPH</name>
<feature type="binding site" evidence="12">
    <location>
        <position position="79"/>
    </location>
    <ligand>
        <name>Na(+)</name>
        <dbReference type="ChEBI" id="CHEBI:29101"/>
        <note>structural</note>
    </ligand>
</feature>
<evidence type="ECO:0000256" key="10">
    <source>
        <dbReference type="ARBA" id="ARBA00035120"/>
    </source>
</evidence>
<evidence type="ECO:0000256" key="12">
    <source>
        <dbReference type="HAMAP-Rule" id="MF_00454"/>
    </source>
</evidence>
<keyword evidence="12" id="KW-0479">Metal-binding</keyword>
<keyword evidence="2 12" id="KW-1003">Cell membrane</keyword>
<accession>A0ABX8WJ51</accession>
<evidence type="ECO:0000313" key="13">
    <source>
        <dbReference type="EMBL" id="QYO78731.1"/>
    </source>
</evidence>
<evidence type="ECO:0000256" key="11">
    <source>
        <dbReference type="ARBA" id="ARBA00035585"/>
    </source>
</evidence>
<dbReference type="HAMAP" id="MF_00454">
    <property type="entry name" value="FluC"/>
    <property type="match status" value="1"/>
</dbReference>
<gene>
    <name evidence="12 13" type="primary">crcB</name>
    <name evidence="12" type="synonym">fluC</name>
    <name evidence="13" type="ORF">K1X15_09415</name>
</gene>
<evidence type="ECO:0000256" key="1">
    <source>
        <dbReference type="ARBA" id="ARBA00004651"/>
    </source>
</evidence>
<evidence type="ECO:0000256" key="3">
    <source>
        <dbReference type="ARBA" id="ARBA00022519"/>
    </source>
</evidence>
<dbReference type="RefSeq" id="WP_220307194.1">
    <property type="nucleotide sequence ID" value="NZ_CP080590.1"/>
</dbReference>
<comment type="activity regulation">
    <text evidence="12">Na(+) is not transported, but it plays an essential structural role and its presence is essential for fluoride channel function.</text>
</comment>
<evidence type="ECO:0000313" key="14">
    <source>
        <dbReference type="Proteomes" id="UP000825799"/>
    </source>
</evidence>
<keyword evidence="8 12" id="KW-0472">Membrane</keyword>
<keyword evidence="7 12" id="KW-0406">Ion transport</keyword>
<keyword evidence="6 12" id="KW-0915">Sodium</keyword>
<comment type="subcellular location">
    <subcellularLocation>
        <location evidence="1 12">Cell membrane</location>
        <topology evidence="1 12">Multi-pass membrane protein</topology>
    </subcellularLocation>
</comment>
<evidence type="ECO:0000256" key="5">
    <source>
        <dbReference type="ARBA" id="ARBA00022989"/>
    </source>
</evidence>
<dbReference type="EMBL" id="CP080590">
    <property type="protein sequence ID" value="QYO78731.1"/>
    <property type="molecule type" value="Genomic_DNA"/>
</dbReference>
<keyword evidence="3" id="KW-0997">Cell inner membrane</keyword>
<dbReference type="PANTHER" id="PTHR28259:SF1">
    <property type="entry name" value="FLUORIDE EXPORT PROTEIN 1-RELATED"/>
    <property type="match status" value="1"/>
</dbReference>
<keyword evidence="4 12" id="KW-0812">Transmembrane</keyword>
<dbReference type="InterPro" id="IPR003691">
    <property type="entry name" value="FluC"/>
</dbReference>
<evidence type="ECO:0000256" key="4">
    <source>
        <dbReference type="ARBA" id="ARBA00022692"/>
    </source>
</evidence>
<comment type="function">
    <text evidence="12">Fluoride-specific ion channel. Important for reducing fluoride concentration in the cell, thus reducing its toxicity.</text>
</comment>